<proteinExistence type="inferred from homology"/>
<evidence type="ECO:0000259" key="7">
    <source>
        <dbReference type="Pfam" id="PF01266"/>
    </source>
</evidence>
<gene>
    <name evidence="8" type="primary">lhgO</name>
    <name evidence="8" type="ORF">G3I29_15650</name>
</gene>
<name>A0A6N9TZH2_STRHA</name>
<dbReference type="Proteomes" id="UP000471293">
    <property type="component" value="Unassembled WGS sequence"/>
</dbReference>
<evidence type="ECO:0000256" key="4">
    <source>
        <dbReference type="ARBA" id="ARBA00023002"/>
    </source>
</evidence>
<dbReference type="AlphaFoldDB" id="A0A6N9TZH2"/>
<feature type="region of interest" description="Disordered" evidence="6">
    <location>
        <begin position="179"/>
        <end position="198"/>
    </location>
</feature>
<dbReference type="GO" id="GO:0047545">
    <property type="term" value="F:(S)-2-hydroxyglutarate dehydrogenase activity"/>
    <property type="evidence" value="ECO:0007669"/>
    <property type="project" value="TreeGrafter"/>
</dbReference>
<dbReference type="RefSeq" id="WP_164345339.1">
    <property type="nucleotide sequence ID" value="NZ_JAAGLQ010000305.1"/>
</dbReference>
<comment type="caution">
    <text evidence="8">The sequence shown here is derived from an EMBL/GenBank/DDBJ whole genome shotgun (WGS) entry which is preliminary data.</text>
</comment>
<organism evidence="8 9">
    <name type="scientific">Streptomyces halstedii</name>
    <dbReference type="NCBI Taxonomy" id="1944"/>
    <lineage>
        <taxon>Bacteria</taxon>
        <taxon>Bacillati</taxon>
        <taxon>Actinomycetota</taxon>
        <taxon>Actinomycetes</taxon>
        <taxon>Kitasatosporales</taxon>
        <taxon>Streptomycetaceae</taxon>
        <taxon>Streptomyces</taxon>
    </lineage>
</organism>
<dbReference type="Gene3D" id="3.30.9.10">
    <property type="entry name" value="D-Amino Acid Oxidase, subunit A, domain 2"/>
    <property type="match status" value="1"/>
</dbReference>
<feature type="domain" description="FAD dependent oxidoreductase" evidence="7">
    <location>
        <begin position="3"/>
        <end position="402"/>
    </location>
</feature>
<evidence type="ECO:0000313" key="9">
    <source>
        <dbReference type="Proteomes" id="UP000471293"/>
    </source>
</evidence>
<dbReference type="EC" id="1.1.3.-" evidence="8"/>
<dbReference type="Pfam" id="PF01266">
    <property type="entry name" value="DAO"/>
    <property type="match status" value="1"/>
</dbReference>
<accession>A0A6N9TZH2</accession>
<comment type="cofactor">
    <cofactor evidence="1">
        <name>FAD</name>
        <dbReference type="ChEBI" id="CHEBI:57692"/>
    </cofactor>
</comment>
<dbReference type="PANTHER" id="PTHR43104">
    <property type="entry name" value="L-2-HYDROXYGLUTARATE DEHYDROGENASE, MITOCHONDRIAL"/>
    <property type="match status" value="1"/>
</dbReference>
<evidence type="ECO:0000313" key="8">
    <source>
        <dbReference type="EMBL" id="NEA16930.1"/>
    </source>
</evidence>
<evidence type="ECO:0000256" key="3">
    <source>
        <dbReference type="ARBA" id="ARBA00022827"/>
    </source>
</evidence>
<sequence length="410" mass="44096">MRYAIAGAGIVGLAVARRLLLDRPGCEVTVLEKETEVATHQTGHNSGVVHAGLYYTPGSLKATLCRRGGSLLREYAAEHAIPYEEAGKLVVAADAEEERRLRPLYETARANQVPGLTLLGPDGLRDIEPEARGRAALHSPHTAVIDFRRVALALARDIRDLGGEVRTGRAVTGVRQDDDGVVVTTGPGSTRPAGTAPEGTELRADRLILCGGLHSDRLARLAGGSADPRIVPFRGEYYRLLPERAGLVRGLIYPVPDPRYPFLGVHLTRRIDGSVDVGPNALLSLAREGYRRRDLVPKDLAETLWWPGTLRMAGRHWKAGARQLPGALARGRFAAQARRYVPALQAADLRRAPAGVRAQAVGRDGSLIDDFRIETTGRVTAVRNAPSPAATSCLAIAEHITARLADSSLP</sequence>
<protein>
    <submittedName>
        <fullName evidence="8">L-2-hydroxyglutarate oxidase</fullName>
        <ecNumber evidence="8">1.1.3.-</ecNumber>
    </submittedName>
</protein>
<dbReference type="SUPFAM" id="SSF51905">
    <property type="entry name" value="FAD/NAD(P)-binding domain"/>
    <property type="match status" value="1"/>
</dbReference>
<evidence type="ECO:0000256" key="5">
    <source>
        <dbReference type="ARBA" id="ARBA00037941"/>
    </source>
</evidence>
<evidence type="ECO:0000256" key="6">
    <source>
        <dbReference type="SAM" id="MobiDB-lite"/>
    </source>
</evidence>
<keyword evidence="4 8" id="KW-0560">Oxidoreductase</keyword>
<dbReference type="EMBL" id="JAAGLQ010000305">
    <property type="protein sequence ID" value="NEA16930.1"/>
    <property type="molecule type" value="Genomic_DNA"/>
</dbReference>
<keyword evidence="2" id="KW-0285">Flavoprotein</keyword>
<dbReference type="Gene3D" id="3.50.50.60">
    <property type="entry name" value="FAD/NAD(P)-binding domain"/>
    <property type="match status" value="1"/>
</dbReference>
<dbReference type="PANTHER" id="PTHR43104:SF2">
    <property type="entry name" value="L-2-HYDROXYGLUTARATE DEHYDROGENASE, MITOCHONDRIAL"/>
    <property type="match status" value="1"/>
</dbReference>
<keyword evidence="3" id="KW-0274">FAD</keyword>
<dbReference type="InterPro" id="IPR036188">
    <property type="entry name" value="FAD/NAD-bd_sf"/>
</dbReference>
<dbReference type="GO" id="GO:0005737">
    <property type="term" value="C:cytoplasm"/>
    <property type="evidence" value="ECO:0007669"/>
    <property type="project" value="TreeGrafter"/>
</dbReference>
<evidence type="ECO:0000256" key="2">
    <source>
        <dbReference type="ARBA" id="ARBA00022630"/>
    </source>
</evidence>
<dbReference type="InterPro" id="IPR006076">
    <property type="entry name" value="FAD-dep_OxRdtase"/>
</dbReference>
<dbReference type="NCBIfam" id="NF008726">
    <property type="entry name" value="PRK11728.1"/>
    <property type="match status" value="1"/>
</dbReference>
<reference evidence="8 9" key="1">
    <citation type="submission" date="2020-01" db="EMBL/GenBank/DDBJ databases">
        <title>Insect and environment-associated Actinomycetes.</title>
        <authorList>
            <person name="Currrie C."/>
            <person name="Chevrette M."/>
            <person name="Carlson C."/>
            <person name="Stubbendieck R."/>
            <person name="Wendt-Pienkowski E."/>
        </authorList>
    </citation>
    <scope>NUCLEOTIDE SEQUENCE [LARGE SCALE GENOMIC DNA]</scope>
    <source>
        <strain evidence="8 9">SID11342</strain>
    </source>
</reference>
<evidence type="ECO:0000256" key="1">
    <source>
        <dbReference type="ARBA" id="ARBA00001974"/>
    </source>
</evidence>
<comment type="similarity">
    <text evidence="5">Belongs to the L2HGDH family.</text>
</comment>